<proteinExistence type="predicted"/>
<dbReference type="HOGENOM" id="CLU_2028356_0_0_1"/>
<dbReference type="AlphaFoldDB" id="F2PXR1"/>
<evidence type="ECO:0000256" key="1">
    <source>
        <dbReference type="SAM" id="MobiDB-lite"/>
    </source>
</evidence>
<name>F2PXR1_TRIEC</name>
<sequence>MKPASLAHHLPDGDSDSSSNRSTCTTKAIGVGPGQIPNGIAAERPPTAKDIRRCYLTNEMRPLPGEKTTKLDLRPYLIRDRWVNNVCICRKQDCQARASLVPKCLGLKPHPGVWPYPDYAVW</sequence>
<accession>F2PXR1</accession>
<evidence type="ECO:0000313" key="2">
    <source>
        <dbReference type="EMBL" id="EGE06679.1"/>
    </source>
</evidence>
<feature type="region of interest" description="Disordered" evidence="1">
    <location>
        <begin position="1"/>
        <end position="43"/>
    </location>
</feature>
<gene>
    <name evidence="2" type="ORF">TEQG_05673</name>
</gene>
<keyword evidence="3" id="KW-1185">Reference proteome</keyword>
<evidence type="ECO:0000313" key="3">
    <source>
        <dbReference type="Proteomes" id="UP000009169"/>
    </source>
</evidence>
<dbReference type="Proteomes" id="UP000009169">
    <property type="component" value="Unassembled WGS sequence"/>
</dbReference>
<organism evidence="2 3">
    <name type="scientific">Trichophyton equinum (strain ATCC MYA-4606 / CBS 127.97)</name>
    <name type="common">Horse ringworm fungus</name>
    <dbReference type="NCBI Taxonomy" id="559882"/>
    <lineage>
        <taxon>Eukaryota</taxon>
        <taxon>Fungi</taxon>
        <taxon>Dikarya</taxon>
        <taxon>Ascomycota</taxon>
        <taxon>Pezizomycotina</taxon>
        <taxon>Eurotiomycetes</taxon>
        <taxon>Eurotiomycetidae</taxon>
        <taxon>Onygenales</taxon>
        <taxon>Arthrodermataceae</taxon>
        <taxon>Trichophyton</taxon>
    </lineage>
</organism>
<feature type="compositionally biased region" description="Polar residues" evidence="1">
    <location>
        <begin position="16"/>
        <end position="26"/>
    </location>
</feature>
<dbReference type="EMBL" id="DS995750">
    <property type="protein sequence ID" value="EGE06679.1"/>
    <property type="molecule type" value="Genomic_DNA"/>
</dbReference>
<protein>
    <submittedName>
        <fullName evidence="2">Uncharacterized protein</fullName>
    </submittedName>
</protein>
<reference evidence="3" key="1">
    <citation type="journal article" date="2012" name="MBio">
        <title>Comparative genome analysis of Trichophyton rubrum and related dermatophytes reveals candidate genes involved in infection.</title>
        <authorList>
            <person name="Martinez D.A."/>
            <person name="Oliver B.G."/>
            <person name="Graeser Y."/>
            <person name="Goldberg J.M."/>
            <person name="Li W."/>
            <person name="Martinez-Rossi N.M."/>
            <person name="Monod M."/>
            <person name="Shelest E."/>
            <person name="Barton R.C."/>
            <person name="Birch E."/>
            <person name="Brakhage A.A."/>
            <person name="Chen Z."/>
            <person name="Gurr S.J."/>
            <person name="Heiman D."/>
            <person name="Heitman J."/>
            <person name="Kosti I."/>
            <person name="Rossi A."/>
            <person name="Saif S."/>
            <person name="Samalova M."/>
            <person name="Saunders C.W."/>
            <person name="Shea T."/>
            <person name="Summerbell R.C."/>
            <person name="Xu J."/>
            <person name="Young S."/>
            <person name="Zeng Q."/>
            <person name="Birren B.W."/>
            <person name="Cuomo C.A."/>
            <person name="White T.C."/>
        </authorList>
    </citation>
    <scope>NUCLEOTIDE SEQUENCE [LARGE SCALE GENOMIC DNA]</scope>
    <source>
        <strain evidence="3">ATCC MYA-4606 / CBS 127.97</strain>
    </source>
</reference>
<dbReference type="VEuPathDB" id="FungiDB:TEQG_05673"/>
<dbReference type="eggNOG" id="ENOG502RQ7D">
    <property type="taxonomic scope" value="Eukaryota"/>
</dbReference>